<dbReference type="InterPro" id="IPR003594">
    <property type="entry name" value="HATPase_dom"/>
</dbReference>
<dbReference type="InterPro" id="IPR035965">
    <property type="entry name" value="PAS-like_dom_sf"/>
</dbReference>
<dbReference type="PANTHER" id="PTHR43047">
    <property type="entry name" value="TWO-COMPONENT HISTIDINE PROTEIN KINASE"/>
    <property type="match status" value="1"/>
</dbReference>
<dbReference type="InterPro" id="IPR011006">
    <property type="entry name" value="CheY-like_superfamily"/>
</dbReference>
<dbReference type="InterPro" id="IPR000014">
    <property type="entry name" value="PAS"/>
</dbReference>
<dbReference type="InterPro" id="IPR003018">
    <property type="entry name" value="GAF"/>
</dbReference>
<dbReference type="PROSITE" id="PS50113">
    <property type="entry name" value="PAC"/>
    <property type="match status" value="1"/>
</dbReference>
<gene>
    <name evidence="11" type="ORF">SAMN02927928_2181</name>
</gene>
<dbReference type="Gene3D" id="3.30.565.10">
    <property type="entry name" value="Histidine kinase-like ATPase, C-terminal domain"/>
    <property type="match status" value="1"/>
</dbReference>
<dbReference type="SUPFAM" id="SSF52172">
    <property type="entry name" value="CheY-like"/>
    <property type="match status" value="1"/>
</dbReference>
<dbReference type="CDD" id="cd00130">
    <property type="entry name" value="PAS"/>
    <property type="match status" value="1"/>
</dbReference>
<dbReference type="InterPro" id="IPR013655">
    <property type="entry name" value="PAS_fold_3"/>
</dbReference>
<dbReference type="InterPro" id="IPR036097">
    <property type="entry name" value="HisK_dim/P_sf"/>
</dbReference>
<organism evidence="11 12">
    <name type="scientific">Asticcacaulis taihuensis</name>
    <dbReference type="NCBI Taxonomy" id="260084"/>
    <lineage>
        <taxon>Bacteria</taxon>
        <taxon>Pseudomonadati</taxon>
        <taxon>Pseudomonadota</taxon>
        <taxon>Alphaproteobacteria</taxon>
        <taxon>Caulobacterales</taxon>
        <taxon>Caulobacteraceae</taxon>
        <taxon>Asticcacaulis</taxon>
    </lineage>
</organism>
<dbReference type="PRINTS" id="PR00344">
    <property type="entry name" value="BCTRLSENSOR"/>
</dbReference>
<dbReference type="STRING" id="260084.SAMN02927928_2181"/>
<dbReference type="EMBL" id="FMTS01000003">
    <property type="protein sequence ID" value="SCW60879.1"/>
    <property type="molecule type" value="Genomic_DNA"/>
</dbReference>
<evidence type="ECO:0000256" key="3">
    <source>
        <dbReference type="ARBA" id="ARBA00022553"/>
    </source>
</evidence>
<keyword evidence="5" id="KW-0418">Kinase</keyword>
<feature type="modified residue" description="4-aspartylphosphate" evidence="7">
    <location>
        <position position="611"/>
    </location>
</feature>
<dbReference type="Gene3D" id="1.10.287.130">
    <property type="match status" value="1"/>
</dbReference>
<sequence length="690" mass="76157">MRRKVPMAEEAGRHAVFHQPDIFEAEPDSGFDHLTALAADIFGAPIVLISLVDGERHSFVTAHGIDLRSIPAEISFCEHTLRSGGLMIVPDALVDTRFSGNPFVTHAPAVRFYAGQPLHYEGAQIGTFCILDTVARSDFDAVQAGRLKKLAASVSDMLALRRSGAAKKAAIRRLQETQRKLELMEEVAGVGYWHIHAPTGDCFWSRGVYAIHGLSRDSYQPQIDTAIQLFHPDDRAAVEACVGQALSCGEDFTFEHRLMRADGEERIVYSKGGAEYTEDGRPEYIFGILQDITEQAHLEETLRTAKETAEAFVMAKSDFLSNMSHEIRTPLTTILGYATLLNSVPDMPKDARHYIGRINKAGEALLSLITDILDFSKLEAGQVRLDPQPANLRNLASDIVDQFAVLGETRDIDVVCEYDPNMPDWLLLDDVRLRQVFYNLVGNACKFTQNGRVVVAAKMSGEDRLRVEVRDNGPGIPYDQQPHLFTRFNQIDNSISRKYGGSGLGLSICHEIIKLMQGRIGVESVPGEGACFWFEIPVGEAAAPAPVVSANDLKPVFLEDRKVLIVDDHPINRELIRLLMTDSGLEIHEVCDGAAALEICDRIRFDLIFMDLQMPVLDGIAATRTLREGRGLNAETAIVALSAAAQTKLSDDTRGHGFNHVLTKPIDMPQFFNILHACLEGTVTPYRLAG</sequence>
<dbReference type="NCBIfam" id="TIGR00229">
    <property type="entry name" value="sensory_box"/>
    <property type="match status" value="1"/>
</dbReference>
<dbReference type="InterPro" id="IPR036890">
    <property type="entry name" value="HATPase_C_sf"/>
</dbReference>
<dbReference type="PROSITE" id="PS50110">
    <property type="entry name" value="RESPONSE_REGULATORY"/>
    <property type="match status" value="1"/>
</dbReference>
<dbReference type="Pfam" id="PF02518">
    <property type="entry name" value="HATPase_c"/>
    <property type="match status" value="1"/>
</dbReference>
<dbReference type="InterPro" id="IPR003661">
    <property type="entry name" value="HisK_dim/P_dom"/>
</dbReference>
<evidence type="ECO:0000259" key="8">
    <source>
        <dbReference type="PROSITE" id="PS50109"/>
    </source>
</evidence>
<dbReference type="Pfam" id="PF01590">
    <property type="entry name" value="GAF"/>
    <property type="match status" value="1"/>
</dbReference>
<dbReference type="InterPro" id="IPR005467">
    <property type="entry name" value="His_kinase_dom"/>
</dbReference>
<evidence type="ECO:0000256" key="2">
    <source>
        <dbReference type="ARBA" id="ARBA00012438"/>
    </source>
</evidence>
<keyword evidence="4" id="KW-0808">Transferase</keyword>
<dbReference type="GO" id="GO:0000155">
    <property type="term" value="F:phosphorelay sensor kinase activity"/>
    <property type="evidence" value="ECO:0007669"/>
    <property type="project" value="InterPro"/>
</dbReference>
<dbReference type="CDD" id="cd17546">
    <property type="entry name" value="REC_hyHK_CKI1_RcsC-like"/>
    <property type="match status" value="1"/>
</dbReference>
<dbReference type="SMART" id="SM00388">
    <property type="entry name" value="HisKA"/>
    <property type="match status" value="1"/>
</dbReference>
<dbReference type="OrthoDB" id="9801651at2"/>
<dbReference type="Pfam" id="PF00512">
    <property type="entry name" value="HisKA"/>
    <property type="match status" value="1"/>
</dbReference>
<dbReference type="Proteomes" id="UP000199150">
    <property type="component" value="Unassembled WGS sequence"/>
</dbReference>
<dbReference type="AlphaFoldDB" id="A0A1G4RXT1"/>
<feature type="domain" description="PAC" evidence="10">
    <location>
        <begin position="252"/>
        <end position="304"/>
    </location>
</feature>
<dbReference type="Pfam" id="PF00072">
    <property type="entry name" value="Response_reg"/>
    <property type="match status" value="1"/>
</dbReference>
<keyword evidence="3 7" id="KW-0597">Phosphoprotein</keyword>
<evidence type="ECO:0000256" key="6">
    <source>
        <dbReference type="ARBA" id="ARBA00023012"/>
    </source>
</evidence>
<dbReference type="EC" id="2.7.13.3" evidence="2"/>
<feature type="domain" description="Response regulatory" evidence="9">
    <location>
        <begin position="562"/>
        <end position="679"/>
    </location>
</feature>
<dbReference type="CDD" id="cd00082">
    <property type="entry name" value="HisKA"/>
    <property type="match status" value="1"/>
</dbReference>
<evidence type="ECO:0000256" key="7">
    <source>
        <dbReference type="PROSITE-ProRule" id="PRU00169"/>
    </source>
</evidence>
<evidence type="ECO:0000256" key="1">
    <source>
        <dbReference type="ARBA" id="ARBA00000085"/>
    </source>
</evidence>
<evidence type="ECO:0000256" key="4">
    <source>
        <dbReference type="ARBA" id="ARBA00022679"/>
    </source>
</evidence>
<feature type="domain" description="Histidine kinase" evidence="8">
    <location>
        <begin position="322"/>
        <end position="540"/>
    </location>
</feature>
<dbReference type="InterPro" id="IPR000700">
    <property type="entry name" value="PAS-assoc_C"/>
</dbReference>
<dbReference type="InterPro" id="IPR029016">
    <property type="entry name" value="GAF-like_dom_sf"/>
</dbReference>
<proteinExistence type="predicted"/>
<dbReference type="Gene3D" id="3.40.50.2300">
    <property type="match status" value="1"/>
</dbReference>
<evidence type="ECO:0000256" key="5">
    <source>
        <dbReference type="ARBA" id="ARBA00022777"/>
    </source>
</evidence>
<accession>A0A1G4RXT1</accession>
<evidence type="ECO:0000259" key="10">
    <source>
        <dbReference type="PROSITE" id="PS50113"/>
    </source>
</evidence>
<dbReference type="SMART" id="SM00387">
    <property type="entry name" value="HATPase_c"/>
    <property type="match status" value="1"/>
</dbReference>
<dbReference type="Pfam" id="PF08447">
    <property type="entry name" value="PAS_3"/>
    <property type="match status" value="1"/>
</dbReference>
<dbReference type="SUPFAM" id="SSF47384">
    <property type="entry name" value="Homodimeric domain of signal transducing histidine kinase"/>
    <property type="match status" value="1"/>
</dbReference>
<name>A0A1G4RXT1_9CAUL</name>
<keyword evidence="12" id="KW-1185">Reference proteome</keyword>
<evidence type="ECO:0000313" key="12">
    <source>
        <dbReference type="Proteomes" id="UP000199150"/>
    </source>
</evidence>
<dbReference type="SUPFAM" id="SSF55781">
    <property type="entry name" value="GAF domain-like"/>
    <property type="match status" value="1"/>
</dbReference>
<reference evidence="12" key="1">
    <citation type="submission" date="2016-10" db="EMBL/GenBank/DDBJ databases">
        <authorList>
            <person name="Varghese N."/>
            <person name="Submissions S."/>
        </authorList>
    </citation>
    <scope>NUCLEOTIDE SEQUENCE [LARGE SCALE GENOMIC DNA]</scope>
    <source>
        <strain evidence="12">CGMCC 1.3431</strain>
    </source>
</reference>
<dbReference type="PROSITE" id="PS50109">
    <property type="entry name" value="HIS_KIN"/>
    <property type="match status" value="1"/>
</dbReference>
<keyword evidence="6" id="KW-0902">Two-component regulatory system</keyword>
<dbReference type="SUPFAM" id="SSF55785">
    <property type="entry name" value="PYP-like sensor domain (PAS domain)"/>
    <property type="match status" value="1"/>
</dbReference>
<dbReference type="SMART" id="SM00086">
    <property type="entry name" value="PAC"/>
    <property type="match status" value="1"/>
</dbReference>
<dbReference type="FunFam" id="3.30.565.10:FF:000010">
    <property type="entry name" value="Sensor histidine kinase RcsC"/>
    <property type="match status" value="1"/>
</dbReference>
<dbReference type="SMART" id="SM00448">
    <property type="entry name" value="REC"/>
    <property type="match status" value="1"/>
</dbReference>
<dbReference type="SMART" id="SM00065">
    <property type="entry name" value="GAF"/>
    <property type="match status" value="1"/>
</dbReference>
<dbReference type="CDD" id="cd16922">
    <property type="entry name" value="HATPase_EvgS-ArcB-TorS-like"/>
    <property type="match status" value="1"/>
</dbReference>
<dbReference type="SUPFAM" id="SSF55874">
    <property type="entry name" value="ATPase domain of HSP90 chaperone/DNA topoisomerase II/histidine kinase"/>
    <property type="match status" value="1"/>
</dbReference>
<dbReference type="PANTHER" id="PTHR43047:SF64">
    <property type="entry name" value="HISTIDINE KINASE CONTAINING CHEY-HOMOLOGOUS RECEIVER DOMAIN AND PAS DOMAIN-RELATED"/>
    <property type="match status" value="1"/>
</dbReference>
<protein>
    <recommendedName>
        <fullName evidence="2">histidine kinase</fullName>
        <ecNumber evidence="2">2.7.13.3</ecNumber>
    </recommendedName>
</protein>
<dbReference type="InterPro" id="IPR001789">
    <property type="entry name" value="Sig_transdc_resp-reg_receiver"/>
</dbReference>
<dbReference type="RefSeq" id="WP_090647642.1">
    <property type="nucleotide sequence ID" value="NZ_CBCRYE010000001.1"/>
</dbReference>
<dbReference type="InterPro" id="IPR004358">
    <property type="entry name" value="Sig_transdc_His_kin-like_C"/>
</dbReference>
<dbReference type="Gene3D" id="3.30.450.40">
    <property type="match status" value="1"/>
</dbReference>
<dbReference type="Gene3D" id="2.10.70.100">
    <property type="match status" value="1"/>
</dbReference>
<evidence type="ECO:0000259" key="9">
    <source>
        <dbReference type="PROSITE" id="PS50110"/>
    </source>
</evidence>
<dbReference type="InterPro" id="IPR001610">
    <property type="entry name" value="PAC"/>
</dbReference>
<comment type="catalytic activity">
    <reaction evidence="1">
        <text>ATP + protein L-histidine = ADP + protein N-phospho-L-histidine.</text>
        <dbReference type="EC" id="2.7.13.3"/>
    </reaction>
</comment>
<evidence type="ECO:0000313" key="11">
    <source>
        <dbReference type="EMBL" id="SCW60879.1"/>
    </source>
</evidence>
<dbReference type="Gene3D" id="3.30.450.20">
    <property type="entry name" value="PAS domain"/>
    <property type="match status" value="1"/>
</dbReference>